<dbReference type="CDD" id="cd05794">
    <property type="entry name" value="S1_EF-P_repeat_2"/>
    <property type="match status" value="1"/>
</dbReference>
<comment type="similarity">
    <text evidence="1">Belongs to the elongation factor P family.</text>
</comment>
<dbReference type="AlphaFoldDB" id="A0A1F8F6P6"/>
<dbReference type="Pfam" id="PF08207">
    <property type="entry name" value="EFP_N"/>
    <property type="match status" value="1"/>
</dbReference>
<dbReference type="FunFam" id="2.40.50.140:FF:000004">
    <property type="entry name" value="Elongation factor P"/>
    <property type="match status" value="1"/>
</dbReference>
<dbReference type="InterPro" id="IPR014722">
    <property type="entry name" value="Rib_uL2_dom2"/>
</dbReference>
<feature type="domain" description="Elongation factor P C-terminal" evidence="2">
    <location>
        <begin position="141"/>
        <end position="196"/>
    </location>
</feature>
<organism evidence="3 4">
    <name type="scientific">Candidatus Yanofskybacteria bacterium RIFCSPHIGHO2_02_FULL_39_10</name>
    <dbReference type="NCBI Taxonomy" id="1802674"/>
    <lineage>
        <taxon>Bacteria</taxon>
        <taxon>Candidatus Yanofskyibacteriota</taxon>
    </lineage>
</organism>
<dbReference type="Pfam" id="PF09285">
    <property type="entry name" value="Elong-fact-P_C"/>
    <property type="match status" value="1"/>
</dbReference>
<dbReference type="PANTHER" id="PTHR30053:SF12">
    <property type="entry name" value="ELONGATION FACTOR P (EF-P) FAMILY PROTEIN"/>
    <property type="match status" value="1"/>
</dbReference>
<gene>
    <name evidence="3" type="ORF">A3C61_01885</name>
</gene>
<dbReference type="NCBIfam" id="NF001810">
    <property type="entry name" value="PRK00529.1"/>
    <property type="match status" value="1"/>
</dbReference>
<dbReference type="PANTHER" id="PTHR30053">
    <property type="entry name" value="ELONGATION FACTOR P"/>
    <property type="match status" value="1"/>
</dbReference>
<proteinExistence type="inferred from homology"/>
<evidence type="ECO:0000256" key="1">
    <source>
        <dbReference type="ARBA" id="ARBA00009479"/>
    </source>
</evidence>
<dbReference type="InterPro" id="IPR015365">
    <property type="entry name" value="Elong-fact-P_C"/>
</dbReference>
<dbReference type="GO" id="GO:0043043">
    <property type="term" value="P:peptide biosynthetic process"/>
    <property type="evidence" value="ECO:0007669"/>
    <property type="project" value="InterPro"/>
</dbReference>
<dbReference type="Gene3D" id="2.40.50.140">
    <property type="entry name" value="Nucleic acid-binding proteins"/>
    <property type="match status" value="2"/>
</dbReference>
<dbReference type="SUPFAM" id="SSF50104">
    <property type="entry name" value="Translation proteins SH3-like domain"/>
    <property type="match status" value="1"/>
</dbReference>
<evidence type="ECO:0000313" key="3">
    <source>
        <dbReference type="EMBL" id="OGN08824.1"/>
    </source>
</evidence>
<dbReference type="Proteomes" id="UP000178908">
    <property type="component" value="Unassembled WGS sequence"/>
</dbReference>
<dbReference type="InterPro" id="IPR020599">
    <property type="entry name" value="Transl_elong_fac_P/YeiP"/>
</dbReference>
<dbReference type="SMART" id="SM00841">
    <property type="entry name" value="Elong-fact-P_C"/>
    <property type="match status" value="1"/>
</dbReference>
<protein>
    <recommendedName>
        <fullName evidence="2">Elongation factor P C-terminal domain-containing protein</fullName>
    </recommendedName>
</protein>
<dbReference type="InterPro" id="IPR008991">
    <property type="entry name" value="Translation_prot_SH3-like_sf"/>
</dbReference>
<sequence length="200" mass="22553">MSLGINELKPKMFFIYEGQPYMVLSTHHLKMQQRRPTVQVNMRNLINGKVLERNFAQSDVFETADVERQKVKYLYNHRDQYWFANERDPSKRFELSQDLLGDSAKFLKSNTILDAVSFSAKGGPASGGENKIISIELPIKMEFKVTEAPPAVKGNTAQGGVKQVKIETGAIVNAPLFINEGDIIRINTETGDYVERVDKG</sequence>
<dbReference type="GO" id="GO:0005829">
    <property type="term" value="C:cytosol"/>
    <property type="evidence" value="ECO:0007669"/>
    <property type="project" value="UniProtKB-ARBA"/>
</dbReference>
<reference evidence="3 4" key="1">
    <citation type="journal article" date="2016" name="Nat. Commun.">
        <title>Thousands of microbial genomes shed light on interconnected biogeochemical processes in an aquifer system.</title>
        <authorList>
            <person name="Anantharaman K."/>
            <person name="Brown C.T."/>
            <person name="Hug L.A."/>
            <person name="Sharon I."/>
            <person name="Castelle C.J."/>
            <person name="Probst A.J."/>
            <person name="Thomas B.C."/>
            <person name="Singh A."/>
            <person name="Wilkins M.J."/>
            <person name="Karaoz U."/>
            <person name="Brodie E.L."/>
            <person name="Williams K.H."/>
            <person name="Hubbard S.S."/>
            <person name="Banfield J.F."/>
        </authorList>
    </citation>
    <scope>NUCLEOTIDE SEQUENCE [LARGE SCALE GENOMIC DNA]</scope>
</reference>
<dbReference type="EMBL" id="MGJO01000039">
    <property type="protein sequence ID" value="OGN08824.1"/>
    <property type="molecule type" value="Genomic_DNA"/>
</dbReference>
<dbReference type="SUPFAM" id="SSF50249">
    <property type="entry name" value="Nucleic acid-binding proteins"/>
    <property type="match status" value="1"/>
</dbReference>
<dbReference type="InterPro" id="IPR012340">
    <property type="entry name" value="NA-bd_OB-fold"/>
</dbReference>
<accession>A0A1F8F6P6</accession>
<dbReference type="PIRSF" id="PIRSF005901">
    <property type="entry name" value="EF-P"/>
    <property type="match status" value="1"/>
</dbReference>
<dbReference type="InterPro" id="IPR013185">
    <property type="entry name" value="Transl_elong_KOW-like"/>
</dbReference>
<evidence type="ECO:0000313" key="4">
    <source>
        <dbReference type="Proteomes" id="UP000178908"/>
    </source>
</evidence>
<dbReference type="Gene3D" id="2.30.30.30">
    <property type="match status" value="1"/>
</dbReference>
<dbReference type="GO" id="GO:0003746">
    <property type="term" value="F:translation elongation factor activity"/>
    <property type="evidence" value="ECO:0007669"/>
    <property type="project" value="TreeGrafter"/>
</dbReference>
<evidence type="ECO:0000259" key="2">
    <source>
        <dbReference type="SMART" id="SM00841"/>
    </source>
</evidence>
<name>A0A1F8F6P6_9BACT</name>
<comment type="caution">
    <text evidence="3">The sequence shown here is derived from an EMBL/GenBank/DDBJ whole genome shotgun (WGS) entry which is preliminary data.</text>
</comment>